<comment type="caution">
    <text evidence="2">The sequence shown here is derived from an EMBL/GenBank/DDBJ whole genome shotgun (WGS) entry which is preliminary data.</text>
</comment>
<dbReference type="PANTHER" id="PTHR43805:SF1">
    <property type="entry name" value="GP-PDE DOMAIN-CONTAINING PROTEIN"/>
    <property type="match status" value="1"/>
</dbReference>
<dbReference type="RefSeq" id="WP_187768400.1">
    <property type="nucleotide sequence ID" value="NZ_JACTVM010000001.1"/>
</dbReference>
<protein>
    <submittedName>
        <fullName evidence="2">Glycerophosphodiester phosphodiesterase</fullName>
    </submittedName>
</protein>
<dbReference type="Proteomes" id="UP000620591">
    <property type="component" value="Unassembled WGS sequence"/>
</dbReference>
<dbReference type="InterPro" id="IPR017946">
    <property type="entry name" value="PLC-like_Pdiesterase_TIM-brl"/>
</dbReference>
<gene>
    <name evidence="2" type="ORF">IBG24_01720</name>
</gene>
<dbReference type="InterPro" id="IPR030395">
    <property type="entry name" value="GP_PDE_dom"/>
</dbReference>
<evidence type="ECO:0000313" key="2">
    <source>
        <dbReference type="EMBL" id="MBC9225030.1"/>
    </source>
</evidence>
<dbReference type="AlphaFoldDB" id="A0A8I0ERU0"/>
<sequence length="253" mass="28361">MRTPPYLEHPPPIAFAHRGGAKVEVNLGIENSLAAFTHAYEQGYRYLETDVRCSRDGVVYACHDEKLDRLLGTEDAIADLDSATIDRALLGDREPIVRLETLVEALPDARWNIDVKADDAVDATTDLVERLGILDRICLASFSHARLVRMRARHPQVVTSASSREVAQMVLTRRVPAAPLIFQVPVRHGYARITTPGFLRRAHRAGKHVHVWTVDDPQEMHRLAELGVDGIMTDRTDVLKSVLQDRGQWKEPA</sequence>
<dbReference type="GO" id="GO:0006629">
    <property type="term" value="P:lipid metabolic process"/>
    <property type="evidence" value="ECO:0007669"/>
    <property type="project" value="InterPro"/>
</dbReference>
<dbReference type="EMBL" id="JACTVM010000001">
    <property type="protein sequence ID" value="MBC9225030.1"/>
    <property type="molecule type" value="Genomic_DNA"/>
</dbReference>
<reference evidence="2" key="1">
    <citation type="submission" date="2020-09" db="EMBL/GenBank/DDBJ databases">
        <title>Novel species in genus Aeromicrobium.</title>
        <authorList>
            <person name="Zhang G."/>
        </authorList>
    </citation>
    <scope>NUCLEOTIDE SEQUENCE</scope>
    <source>
        <strain evidence="2">Zg-636</strain>
    </source>
</reference>
<dbReference type="GO" id="GO:0008081">
    <property type="term" value="F:phosphoric diester hydrolase activity"/>
    <property type="evidence" value="ECO:0007669"/>
    <property type="project" value="InterPro"/>
</dbReference>
<dbReference type="PANTHER" id="PTHR43805">
    <property type="entry name" value="GLYCEROPHOSPHORYL DIESTER PHOSPHODIESTERASE"/>
    <property type="match status" value="1"/>
</dbReference>
<organism evidence="2 3">
    <name type="scientific">Aeromicrobium senzhongii</name>
    <dbReference type="NCBI Taxonomy" id="2663859"/>
    <lineage>
        <taxon>Bacteria</taxon>
        <taxon>Bacillati</taxon>
        <taxon>Actinomycetota</taxon>
        <taxon>Actinomycetes</taxon>
        <taxon>Propionibacteriales</taxon>
        <taxon>Nocardioidaceae</taxon>
        <taxon>Aeromicrobium</taxon>
    </lineage>
</organism>
<dbReference type="Gene3D" id="3.20.20.190">
    <property type="entry name" value="Phosphatidylinositol (PI) phosphodiesterase"/>
    <property type="match status" value="1"/>
</dbReference>
<dbReference type="SUPFAM" id="SSF51695">
    <property type="entry name" value="PLC-like phosphodiesterases"/>
    <property type="match status" value="1"/>
</dbReference>
<evidence type="ECO:0000313" key="3">
    <source>
        <dbReference type="Proteomes" id="UP000620591"/>
    </source>
</evidence>
<proteinExistence type="predicted"/>
<dbReference type="PROSITE" id="PS51704">
    <property type="entry name" value="GP_PDE"/>
    <property type="match status" value="1"/>
</dbReference>
<dbReference type="Pfam" id="PF03009">
    <property type="entry name" value="GDPD"/>
    <property type="match status" value="1"/>
</dbReference>
<feature type="domain" description="GP-PDE" evidence="1">
    <location>
        <begin position="12"/>
        <end position="243"/>
    </location>
</feature>
<name>A0A8I0ERU0_9ACTN</name>
<accession>A0A8I0ERU0</accession>
<evidence type="ECO:0000259" key="1">
    <source>
        <dbReference type="PROSITE" id="PS51704"/>
    </source>
</evidence>